<evidence type="ECO:0000313" key="3">
    <source>
        <dbReference type="EMBL" id="MFD1640302.1"/>
    </source>
</evidence>
<sequence>METRKIQSVGGGTYTVSLPKEWGKSEGVAPGDVVNIHRHRDGILAIQTRESDSTDHTESTVRIARDETERLEGVLRAAYAAGIKELTLVADSEFSTGQRRLVEAVAKKLTGVSVVEAAETEITVQVLLNREEVSVSQSVRQLKFIALSMHETAIESLTDDSATHLATRDDQADRLYAMIDRSFRRALWRLDEVDALGYSRPELFERWKTTRELERVADHAEGIATTSPAVDGSVPESALEAVRTFGQEARSIVADGVAVIVGDAGAETAHEALVARDELCASIACLVDDFGATSDAAQLRPVLHRVRRTAEHGGNIAELGLQDAVRHGELTAPKPVDENMR</sequence>
<dbReference type="Pfam" id="PF01895">
    <property type="entry name" value="PhoU"/>
    <property type="match status" value="1"/>
</dbReference>
<dbReference type="RefSeq" id="WP_256397307.1">
    <property type="nucleotide sequence ID" value="NZ_JANHDJ010000007.1"/>
</dbReference>
<evidence type="ECO:0000259" key="2">
    <source>
        <dbReference type="Pfam" id="PF04014"/>
    </source>
</evidence>
<dbReference type="InterPro" id="IPR007159">
    <property type="entry name" value="SpoVT-AbrB_dom"/>
</dbReference>
<feature type="domain" description="PhoU" evidence="1">
    <location>
        <begin position="140"/>
        <end position="224"/>
    </location>
</feature>
<proteinExistence type="predicted"/>
<dbReference type="InterPro" id="IPR038078">
    <property type="entry name" value="PhoU-like_sf"/>
</dbReference>
<organism evidence="3 4">
    <name type="scientific">Halohasta litorea</name>
    <dbReference type="NCBI Taxonomy" id="869891"/>
    <lineage>
        <taxon>Archaea</taxon>
        <taxon>Methanobacteriati</taxon>
        <taxon>Methanobacteriota</taxon>
        <taxon>Stenosarchaea group</taxon>
        <taxon>Halobacteria</taxon>
        <taxon>Halobacteriales</taxon>
        <taxon>Haloferacaceae</taxon>
        <taxon>Halohasta</taxon>
    </lineage>
</organism>
<dbReference type="SUPFAM" id="SSF109755">
    <property type="entry name" value="PhoU-like"/>
    <property type="match status" value="1"/>
</dbReference>
<dbReference type="InterPro" id="IPR026022">
    <property type="entry name" value="PhoU_dom"/>
</dbReference>
<evidence type="ECO:0000259" key="1">
    <source>
        <dbReference type="Pfam" id="PF01895"/>
    </source>
</evidence>
<dbReference type="Proteomes" id="UP001597052">
    <property type="component" value="Unassembled WGS sequence"/>
</dbReference>
<dbReference type="PANTHER" id="PTHR42930">
    <property type="entry name" value="PHOSPHATE-SPECIFIC TRANSPORT SYSTEM ACCESSORY PROTEIN PHOU"/>
    <property type="match status" value="1"/>
</dbReference>
<name>A0ABD6D4N7_9EURY</name>
<accession>A0ABD6D4N7</accession>
<keyword evidence="4" id="KW-1185">Reference proteome</keyword>
<dbReference type="AlphaFoldDB" id="A0ABD6D4N7"/>
<evidence type="ECO:0000313" key="4">
    <source>
        <dbReference type="Proteomes" id="UP001597052"/>
    </source>
</evidence>
<dbReference type="InterPro" id="IPR028366">
    <property type="entry name" value="PhoU"/>
</dbReference>
<protein>
    <submittedName>
        <fullName evidence="3">PhoU domain-containing protein</fullName>
    </submittedName>
</protein>
<reference evidence="3 4" key="1">
    <citation type="journal article" date="2019" name="Int. J. Syst. Evol. Microbiol.">
        <title>The Global Catalogue of Microorganisms (GCM) 10K type strain sequencing project: providing services to taxonomists for standard genome sequencing and annotation.</title>
        <authorList>
            <consortium name="The Broad Institute Genomics Platform"/>
            <consortium name="The Broad Institute Genome Sequencing Center for Infectious Disease"/>
            <person name="Wu L."/>
            <person name="Ma J."/>
        </authorList>
    </citation>
    <scope>NUCLEOTIDE SEQUENCE [LARGE SCALE GENOMIC DNA]</scope>
    <source>
        <strain evidence="3 4">CGMCC 1.10593</strain>
    </source>
</reference>
<dbReference type="PANTHER" id="PTHR42930:SF6">
    <property type="entry name" value="PHOSPHATE REGULATORY PROTEIN-LIKE PROTEIN"/>
    <property type="match status" value="1"/>
</dbReference>
<comment type="caution">
    <text evidence="3">The sequence shown here is derived from an EMBL/GenBank/DDBJ whole genome shotgun (WGS) entry which is preliminary data.</text>
</comment>
<dbReference type="Gene3D" id="1.20.58.220">
    <property type="entry name" value="Phosphate transport system protein phou homolog 2, domain 2"/>
    <property type="match status" value="1"/>
</dbReference>
<gene>
    <name evidence="3" type="ORF">ACFSBW_00245</name>
</gene>
<feature type="domain" description="SpoVT-AbrB" evidence="2">
    <location>
        <begin position="8"/>
        <end position="44"/>
    </location>
</feature>
<dbReference type="Pfam" id="PF04014">
    <property type="entry name" value="MazE_antitoxin"/>
    <property type="match status" value="1"/>
</dbReference>
<dbReference type="EMBL" id="JBHUDM010000001">
    <property type="protein sequence ID" value="MFD1640302.1"/>
    <property type="molecule type" value="Genomic_DNA"/>
</dbReference>